<name>A0A0F5JC88_9BACT</name>
<comment type="caution">
    <text evidence="8">The sequence shown here is derived from an EMBL/GenBank/DDBJ whole genome shotgun (WGS) entry which is preliminary data.</text>
</comment>
<evidence type="ECO:0000256" key="4">
    <source>
        <dbReference type="ARBA" id="ARBA00022692"/>
    </source>
</evidence>
<keyword evidence="7" id="KW-0653">Protein transport</keyword>
<dbReference type="GO" id="GO:0005886">
    <property type="term" value="C:plasma membrane"/>
    <property type="evidence" value="ECO:0007669"/>
    <property type="project" value="UniProtKB-SubCell"/>
</dbReference>
<dbReference type="PANTHER" id="PTHR30558">
    <property type="entry name" value="EXBD MEMBRANE COMPONENT OF PMF-DRIVEN MACROMOLECULE IMPORT SYSTEM"/>
    <property type="match status" value="1"/>
</dbReference>
<dbReference type="RefSeq" id="WP_028729638.1">
    <property type="nucleotide sequence ID" value="NZ_KE386764.1"/>
</dbReference>
<evidence type="ECO:0000256" key="2">
    <source>
        <dbReference type="ARBA" id="ARBA00005811"/>
    </source>
</evidence>
<keyword evidence="6" id="KW-0472">Membrane</keyword>
<evidence type="ECO:0008006" key="10">
    <source>
        <dbReference type="Google" id="ProtNLM"/>
    </source>
</evidence>
<dbReference type="Proteomes" id="UP000033035">
    <property type="component" value="Unassembled WGS sequence"/>
</dbReference>
<evidence type="ECO:0000256" key="7">
    <source>
        <dbReference type="RuleBase" id="RU003879"/>
    </source>
</evidence>
<dbReference type="AlphaFoldDB" id="A0A0F5JC88"/>
<protein>
    <recommendedName>
        <fullName evidence="10">Biopolymer transporter ExbD</fullName>
    </recommendedName>
</protein>
<dbReference type="PANTHER" id="PTHR30558:SF3">
    <property type="entry name" value="BIOPOLYMER TRANSPORT PROTEIN EXBD-RELATED"/>
    <property type="match status" value="1"/>
</dbReference>
<dbReference type="GO" id="GO:0022857">
    <property type="term" value="F:transmembrane transporter activity"/>
    <property type="evidence" value="ECO:0007669"/>
    <property type="project" value="InterPro"/>
</dbReference>
<accession>A0A0F5JC88</accession>
<gene>
    <name evidence="8" type="ORF">HMPREF1536_02816</name>
</gene>
<evidence type="ECO:0000256" key="6">
    <source>
        <dbReference type="ARBA" id="ARBA00023136"/>
    </source>
</evidence>
<evidence type="ECO:0000313" key="8">
    <source>
        <dbReference type="EMBL" id="KKB55348.1"/>
    </source>
</evidence>
<comment type="subcellular location">
    <subcellularLocation>
        <location evidence="1">Cell membrane</location>
        <topology evidence="1">Single-pass membrane protein</topology>
    </subcellularLocation>
    <subcellularLocation>
        <location evidence="7">Cell membrane</location>
        <topology evidence="7">Single-pass type II membrane protein</topology>
    </subcellularLocation>
</comment>
<organism evidence="8 9">
    <name type="scientific">Parabacteroides gordonii MS-1 = DSM 23371</name>
    <dbReference type="NCBI Taxonomy" id="1203610"/>
    <lineage>
        <taxon>Bacteria</taxon>
        <taxon>Pseudomonadati</taxon>
        <taxon>Bacteroidota</taxon>
        <taxon>Bacteroidia</taxon>
        <taxon>Bacteroidales</taxon>
        <taxon>Tannerellaceae</taxon>
        <taxon>Parabacteroides</taxon>
    </lineage>
</organism>
<evidence type="ECO:0000313" key="9">
    <source>
        <dbReference type="Proteomes" id="UP000033035"/>
    </source>
</evidence>
<dbReference type="HOGENOM" id="CLU_114443_0_0_10"/>
<dbReference type="PATRIC" id="fig|1203610.3.peg.2879"/>
<evidence type="ECO:0000256" key="3">
    <source>
        <dbReference type="ARBA" id="ARBA00022475"/>
    </source>
</evidence>
<evidence type="ECO:0000256" key="1">
    <source>
        <dbReference type="ARBA" id="ARBA00004162"/>
    </source>
</evidence>
<keyword evidence="7" id="KW-0813">Transport</keyword>
<dbReference type="EMBL" id="AQHW01000015">
    <property type="protein sequence ID" value="KKB55348.1"/>
    <property type="molecule type" value="Genomic_DNA"/>
</dbReference>
<keyword evidence="9" id="KW-1185">Reference proteome</keyword>
<sequence>MAKKKRKVPAMNATSSADIAFMLLIFFLITTSMDTDKGLARRLPPPVPKDQKKNEEMDIKKRNIMVVLINSNNQILCNNEFIDIKQLKDKVREFIENPYNDEHKPEKVEVDVPFFGKQMVTKNHVISLQNDRGTEYQAYIDVQNELARAYNELRDDVSRKKFGKAFADLDEEQQKAVQMIYPQKISEAEPKNYGDKK</sequence>
<proteinExistence type="inferred from homology"/>
<dbReference type="InterPro" id="IPR003400">
    <property type="entry name" value="ExbD"/>
</dbReference>
<keyword evidence="4 7" id="KW-0812">Transmembrane</keyword>
<keyword evidence="5" id="KW-1133">Transmembrane helix</keyword>
<keyword evidence="3" id="KW-1003">Cell membrane</keyword>
<reference evidence="8 9" key="1">
    <citation type="submission" date="2013-04" db="EMBL/GenBank/DDBJ databases">
        <title>The Genome Sequence of Parabacteroides gordonii DSM 23371.</title>
        <authorList>
            <consortium name="The Broad Institute Genomics Platform"/>
            <person name="Earl A."/>
            <person name="Ward D."/>
            <person name="Feldgarden M."/>
            <person name="Gevers D."/>
            <person name="Martens E."/>
            <person name="Sakamoto M."/>
            <person name="Benno Y."/>
            <person name="Suzuki N."/>
            <person name="Matsunaga N."/>
            <person name="Koshihara K."/>
            <person name="Seki M."/>
            <person name="Komiya H."/>
            <person name="Walker B."/>
            <person name="Young S."/>
            <person name="Zeng Q."/>
            <person name="Gargeya S."/>
            <person name="Fitzgerald M."/>
            <person name="Haas B."/>
            <person name="Abouelleil A."/>
            <person name="Allen A.W."/>
            <person name="Alvarado L."/>
            <person name="Arachchi H.M."/>
            <person name="Berlin A.M."/>
            <person name="Chapman S.B."/>
            <person name="Gainer-Dewar J."/>
            <person name="Goldberg J."/>
            <person name="Griggs A."/>
            <person name="Gujja S."/>
            <person name="Hansen M."/>
            <person name="Howarth C."/>
            <person name="Imamovic A."/>
            <person name="Ireland A."/>
            <person name="Larimer J."/>
            <person name="McCowan C."/>
            <person name="Murphy C."/>
            <person name="Pearson M."/>
            <person name="Poon T.W."/>
            <person name="Priest M."/>
            <person name="Roberts A."/>
            <person name="Saif S."/>
            <person name="Shea T."/>
            <person name="Sisk P."/>
            <person name="Sykes S."/>
            <person name="Wortman J."/>
            <person name="Nusbaum C."/>
            <person name="Birren B."/>
        </authorList>
    </citation>
    <scope>NUCLEOTIDE SEQUENCE [LARGE SCALE GENOMIC DNA]</scope>
    <source>
        <strain evidence="8 9">MS-1</strain>
    </source>
</reference>
<comment type="similarity">
    <text evidence="2 7">Belongs to the ExbD/TolR family.</text>
</comment>
<dbReference type="Pfam" id="PF02472">
    <property type="entry name" value="ExbD"/>
    <property type="match status" value="1"/>
</dbReference>
<evidence type="ECO:0000256" key="5">
    <source>
        <dbReference type="ARBA" id="ARBA00022989"/>
    </source>
</evidence>
<dbReference type="STRING" id="1203610.HMPREF1536_02816"/>
<dbReference type="GO" id="GO:0015031">
    <property type="term" value="P:protein transport"/>
    <property type="evidence" value="ECO:0007669"/>
    <property type="project" value="UniProtKB-KW"/>
</dbReference>